<organism evidence="3 4">
    <name type="scientific">Geofilum rubicundum JCM 15548</name>
    <dbReference type="NCBI Taxonomy" id="1236989"/>
    <lineage>
        <taxon>Bacteria</taxon>
        <taxon>Pseudomonadati</taxon>
        <taxon>Bacteroidota</taxon>
        <taxon>Bacteroidia</taxon>
        <taxon>Marinilabiliales</taxon>
        <taxon>Marinilabiliaceae</taxon>
        <taxon>Geofilum</taxon>
    </lineage>
</organism>
<dbReference type="Pfam" id="PF00657">
    <property type="entry name" value="Lipase_GDSL"/>
    <property type="match status" value="1"/>
</dbReference>
<keyword evidence="4" id="KW-1185">Reference proteome</keyword>
<dbReference type="Gene3D" id="3.40.50.1110">
    <property type="entry name" value="SGNH hydrolase"/>
    <property type="match status" value="1"/>
</dbReference>
<evidence type="ECO:0000256" key="1">
    <source>
        <dbReference type="ARBA" id="ARBA00008668"/>
    </source>
</evidence>
<dbReference type="PROSITE" id="PS51257">
    <property type="entry name" value="PROKAR_LIPOPROTEIN"/>
    <property type="match status" value="1"/>
</dbReference>
<dbReference type="InterPro" id="IPR037459">
    <property type="entry name" value="RhgT-like"/>
</dbReference>
<dbReference type="GO" id="GO:0016788">
    <property type="term" value="F:hydrolase activity, acting on ester bonds"/>
    <property type="evidence" value="ECO:0007669"/>
    <property type="project" value="InterPro"/>
</dbReference>
<proteinExistence type="inferred from homology"/>
<keyword evidence="2" id="KW-0378">Hydrolase</keyword>
<dbReference type="STRING" id="1236989.JCM15548_11644"/>
<gene>
    <name evidence="3" type="ORF">JCM15548_11644</name>
</gene>
<evidence type="ECO:0000313" key="4">
    <source>
        <dbReference type="Proteomes" id="UP000032900"/>
    </source>
</evidence>
<dbReference type="SUPFAM" id="SSF52266">
    <property type="entry name" value="SGNH hydrolase"/>
    <property type="match status" value="1"/>
</dbReference>
<dbReference type="PANTHER" id="PTHR43695:SF1">
    <property type="entry name" value="RHAMNOGALACTURONAN ACETYLESTERASE"/>
    <property type="match status" value="1"/>
</dbReference>
<dbReference type="InterPro" id="IPR036514">
    <property type="entry name" value="SGNH_hydro_sf"/>
</dbReference>
<dbReference type="RefSeq" id="WP_062123788.1">
    <property type="nucleotide sequence ID" value="NZ_BAZW01000009.1"/>
</dbReference>
<dbReference type="AlphaFoldDB" id="A0A0E9LV60"/>
<name>A0A0E9LV60_9BACT</name>
<dbReference type="InterPro" id="IPR001087">
    <property type="entry name" value="GDSL"/>
</dbReference>
<reference evidence="3 4" key="1">
    <citation type="journal article" date="2015" name="Microbes Environ.">
        <title>Distribution and evolution of nitrogen fixation genes in the phylum bacteroidetes.</title>
        <authorList>
            <person name="Inoue J."/>
            <person name="Oshima K."/>
            <person name="Suda W."/>
            <person name="Sakamoto M."/>
            <person name="Iino T."/>
            <person name="Noda S."/>
            <person name="Hongoh Y."/>
            <person name="Hattori M."/>
            <person name="Ohkuma M."/>
        </authorList>
    </citation>
    <scope>NUCLEOTIDE SEQUENCE [LARGE SCALE GENOMIC DNA]</scope>
    <source>
        <strain evidence="3">JCM 15548</strain>
    </source>
</reference>
<dbReference type="EMBL" id="BAZW01000009">
    <property type="protein sequence ID" value="GAO29457.1"/>
    <property type="molecule type" value="Genomic_DNA"/>
</dbReference>
<comment type="caution">
    <text evidence="3">The sequence shown here is derived from an EMBL/GenBank/DDBJ whole genome shotgun (WGS) entry which is preliminary data.</text>
</comment>
<comment type="similarity">
    <text evidence="1">Belongs to the 'GDSL' lipolytic enzyme family.</text>
</comment>
<evidence type="ECO:0000256" key="2">
    <source>
        <dbReference type="ARBA" id="ARBA00022801"/>
    </source>
</evidence>
<accession>A0A0E9LV60</accession>
<dbReference type="Proteomes" id="UP000032900">
    <property type="component" value="Unassembled WGS sequence"/>
</dbReference>
<sequence length="165" mass="18179">MKELFKSLMVLAFVWAVLSCSQQEETAKPTIYTIGDSTVKCGQGKGGGGLWGWGEPFQFFFDTTQVNLVNVARGGTSSRTYRTLGLWQPTLDSLKAGDFVFIQFGHNDAGALNDSTCAGHRSGESAMSLRSSTIFSQGRWKRSILTEPIYPCMSMKSRKKEPFPS</sequence>
<evidence type="ECO:0000313" key="3">
    <source>
        <dbReference type="EMBL" id="GAO29457.1"/>
    </source>
</evidence>
<protein>
    <submittedName>
        <fullName evidence="3">Rhamnogalacturonan acetylesterase</fullName>
    </submittedName>
</protein>
<dbReference type="PANTHER" id="PTHR43695">
    <property type="entry name" value="PUTATIVE (AFU_ORTHOLOGUE AFUA_2G17250)-RELATED"/>
    <property type="match status" value="1"/>
</dbReference>